<feature type="region of interest" description="Disordered" evidence="1">
    <location>
        <begin position="1"/>
        <end position="137"/>
    </location>
</feature>
<feature type="non-terminal residue" evidence="2">
    <location>
        <position position="1"/>
    </location>
</feature>
<organism evidence="2">
    <name type="scientific">uncultured Friedmanniella sp</name>
    <dbReference type="NCBI Taxonomy" id="335381"/>
    <lineage>
        <taxon>Bacteria</taxon>
        <taxon>Bacillati</taxon>
        <taxon>Actinomycetota</taxon>
        <taxon>Actinomycetes</taxon>
        <taxon>Propionibacteriales</taxon>
        <taxon>Nocardioidaceae</taxon>
        <taxon>Friedmanniella</taxon>
        <taxon>environmental samples</taxon>
    </lineage>
</organism>
<name>A0A6J4KDB6_9ACTN</name>
<gene>
    <name evidence="2" type="ORF">AVDCRST_MAG48-1455</name>
</gene>
<accession>A0A6J4KDB6</accession>
<reference evidence="2" key="1">
    <citation type="submission" date="2020-02" db="EMBL/GenBank/DDBJ databases">
        <authorList>
            <person name="Meier V. D."/>
        </authorList>
    </citation>
    <scope>NUCLEOTIDE SEQUENCE</scope>
    <source>
        <strain evidence="2">AVDCRST_MAG48</strain>
    </source>
</reference>
<dbReference type="EMBL" id="CADCTS010000211">
    <property type="protein sequence ID" value="CAA9302615.1"/>
    <property type="molecule type" value="Genomic_DNA"/>
</dbReference>
<protein>
    <submittedName>
        <fullName evidence="2">Putative electron transport protein</fullName>
    </submittedName>
</protein>
<dbReference type="AlphaFoldDB" id="A0A6J4KDB6"/>
<evidence type="ECO:0000256" key="1">
    <source>
        <dbReference type="SAM" id="MobiDB-lite"/>
    </source>
</evidence>
<sequence length="137" mass="14681">VRAGAGPTGAAGQRGSQRGWWWQCHPGEPGRGGTDGRGRAGGHRTSALHLLLLRPRARDTAGVRRRGHRAGDVGLPALRVDGQPGLAEPAAAHQDRAVQDAPGLREGASQRRRGRRHPERGAADAPRPSRPRRRHLL</sequence>
<evidence type="ECO:0000313" key="2">
    <source>
        <dbReference type="EMBL" id="CAA9302615.1"/>
    </source>
</evidence>
<feature type="non-terminal residue" evidence="2">
    <location>
        <position position="137"/>
    </location>
</feature>
<proteinExistence type="predicted"/>